<keyword evidence="4" id="KW-0378">Hydrolase</keyword>
<dbReference type="Proteomes" id="UP000195772">
    <property type="component" value="Unassembled WGS sequence"/>
</dbReference>
<dbReference type="GO" id="GO:0008360">
    <property type="term" value="P:regulation of cell shape"/>
    <property type="evidence" value="ECO:0007669"/>
    <property type="project" value="UniProtKB-KW"/>
</dbReference>
<evidence type="ECO:0000256" key="3">
    <source>
        <dbReference type="ARBA" id="ARBA00022475"/>
    </source>
</evidence>
<dbReference type="GO" id="GO:0071972">
    <property type="term" value="F:peptidoglycan L,D-transpeptidase activity"/>
    <property type="evidence" value="ECO:0007669"/>
    <property type="project" value="TreeGrafter"/>
</dbReference>
<evidence type="ECO:0000256" key="6">
    <source>
        <dbReference type="ARBA" id="ARBA00022960"/>
    </source>
</evidence>
<dbReference type="Gene3D" id="3.90.1310.10">
    <property type="entry name" value="Penicillin-binding protein 2a (Domain 2)"/>
    <property type="match status" value="1"/>
</dbReference>
<keyword evidence="6" id="KW-0133">Cell shape</keyword>
<dbReference type="InterPro" id="IPR005311">
    <property type="entry name" value="PBP_dimer"/>
</dbReference>
<comment type="subcellular location">
    <subcellularLocation>
        <location evidence="2">Cell membrane</location>
    </subcellularLocation>
    <subcellularLocation>
        <location evidence="1">Membrane</location>
        <topology evidence="1">Single-pass membrane protein</topology>
    </subcellularLocation>
</comment>
<gene>
    <name evidence="13" type="ORF">B5G41_02455</name>
</gene>
<dbReference type="OrthoDB" id="9766847at2"/>
<dbReference type="SUPFAM" id="SSF56601">
    <property type="entry name" value="beta-lactamase/transpeptidase-like"/>
    <property type="match status" value="1"/>
</dbReference>
<dbReference type="GO" id="GO:0005886">
    <property type="term" value="C:plasma membrane"/>
    <property type="evidence" value="ECO:0007669"/>
    <property type="project" value="UniProtKB-SubCell"/>
</dbReference>
<evidence type="ECO:0000256" key="7">
    <source>
        <dbReference type="ARBA" id="ARBA00022984"/>
    </source>
</evidence>
<dbReference type="InterPro" id="IPR050515">
    <property type="entry name" value="Beta-lactam/transpept"/>
</dbReference>
<dbReference type="Gene3D" id="3.30.1390.30">
    <property type="entry name" value="Penicillin-binding protein 2a, domain 3"/>
    <property type="match status" value="1"/>
</dbReference>
<keyword evidence="5" id="KW-0812">Transmembrane</keyword>
<dbReference type="InterPro" id="IPR012338">
    <property type="entry name" value="Beta-lactam/transpept-like"/>
</dbReference>
<keyword evidence="4" id="KW-0121">Carboxypeptidase</keyword>
<dbReference type="Pfam" id="PF00905">
    <property type="entry name" value="Transpeptidase"/>
    <property type="match status" value="1"/>
</dbReference>
<evidence type="ECO:0000256" key="2">
    <source>
        <dbReference type="ARBA" id="ARBA00004236"/>
    </source>
</evidence>
<evidence type="ECO:0000259" key="12">
    <source>
        <dbReference type="Pfam" id="PF03717"/>
    </source>
</evidence>
<comment type="caution">
    <text evidence="13">The sequence shown here is derived from an EMBL/GenBank/DDBJ whole genome shotgun (WGS) entry which is preliminary data.</text>
</comment>
<proteinExistence type="predicted"/>
<keyword evidence="8" id="KW-1133">Transmembrane helix</keyword>
<sequence length="608" mass="68912">MKSSEGFVRMRTLQGVVLFIFLLIAGRLAYIQLVDSKYNELAKANVLRHVVQYPPRGEVFDRNGEYLVQSRECYDLMVIYSEIDKHGFDTLRMCDVLGLSRGKLEKELANARMRPRAPRVVTNYISKEDKLRFDECNFRGFYTVYRTVRRYPRKIGGNLLGYVSEVNADYLKRNPEYKIGDYVGMGGVESAYEPLLRGTKGVKIQEIDTHGAIKGSYMNGVYDSLPEPGKYIVSTIDARLQLLGEELMRGKVGAAVAIEPSTGEILMMVSSPTYDPDELVGRERGNNYMKMLGNKRQPLYNRAVRAKYPPGSTFKLVQGLIGLQEGVLRPTDLHVCYEGYQAGRRRMKCHSHASPLDLRFAVATSCNAYFCYVFRDILDNPKYGNVKEGYDAWKEYVESFGFGRKLGSDFLDERDGYVPDRGWYDRQYRGSWNSLTVISLAIGQDALGCTPLQLANLAAIVANRGYYYIPHIVKKVEGRDSLDRRFYERHYTKVDPKHFEPIVEGMWRGVNVGGTSMLARLEGLDVCGKTGTAENPRGRDHSTFLSFAPKDNPKIAISVYVENGGFGASAALPIASLLEEYYLTDTIRRPALLDYVRNMTINYPAYDR</sequence>
<name>A0A1Y3R3F1_9BACT</name>
<evidence type="ECO:0000256" key="4">
    <source>
        <dbReference type="ARBA" id="ARBA00022645"/>
    </source>
</evidence>
<dbReference type="Gene3D" id="3.40.710.10">
    <property type="entry name" value="DD-peptidase/beta-lactamase superfamily"/>
    <property type="match status" value="1"/>
</dbReference>
<dbReference type="EMBL" id="NFHB01000001">
    <property type="protein sequence ID" value="OUN05167.1"/>
    <property type="molecule type" value="Genomic_DNA"/>
</dbReference>
<evidence type="ECO:0000259" key="11">
    <source>
        <dbReference type="Pfam" id="PF00905"/>
    </source>
</evidence>
<dbReference type="PANTHER" id="PTHR30627">
    <property type="entry name" value="PEPTIDOGLYCAN D,D-TRANSPEPTIDASE"/>
    <property type="match status" value="1"/>
</dbReference>
<dbReference type="GO" id="GO:0008658">
    <property type="term" value="F:penicillin binding"/>
    <property type="evidence" value="ECO:0007669"/>
    <property type="project" value="InterPro"/>
</dbReference>
<dbReference type="eggNOG" id="COG0768">
    <property type="taxonomic scope" value="Bacteria"/>
</dbReference>
<evidence type="ECO:0000256" key="8">
    <source>
        <dbReference type="ARBA" id="ARBA00022989"/>
    </source>
</evidence>
<keyword evidence="10" id="KW-0961">Cell wall biogenesis/degradation</keyword>
<keyword evidence="9" id="KW-0472">Membrane</keyword>
<dbReference type="InterPro" id="IPR036138">
    <property type="entry name" value="PBP_dimer_sf"/>
</dbReference>
<dbReference type="Pfam" id="PF03717">
    <property type="entry name" value="PBP_dimer"/>
    <property type="match status" value="1"/>
</dbReference>
<dbReference type="FunFam" id="3.40.710.10:FF:000024">
    <property type="entry name" value="Penicillin-binding protein 2"/>
    <property type="match status" value="1"/>
</dbReference>
<dbReference type="GO" id="GO:0071555">
    <property type="term" value="P:cell wall organization"/>
    <property type="evidence" value="ECO:0007669"/>
    <property type="project" value="UniProtKB-KW"/>
</dbReference>
<dbReference type="SUPFAM" id="SSF56519">
    <property type="entry name" value="Penicillin binding protein dimerisation domain"/>
    <property type="match status" value="1"/>
</dbReference>
<feature type="domain" description="Penicillin-binding protein transpeptidase" evidence="11">
    <location>
        <begin position="253"/>
        <end position="575"/>
    </location>
</feature>
<evidence type="ECO:0000256" key="9">
    <source>
        <dbReference type="ARBA" id="ARBA00023136"/>
    </source>
</evidence>
<dbReference type="PANTHER" id="PTHR30627:SF2">
    <property type="entry name" value="PEPTIDOGLYCAN D,D-TRANSPEPTIDASE MRDA"/>
    <property type="match status" value="1"/>
</dbReference>
<keyword evidence="3" id="KW-1003">Cell membrane</keyword>
<protein>
    <submittedName>
        <fullName evidence="13">Penicillin-binding protein 2</fullName>
    </submittedName>
</protein>
<dbReference type="InterPro" id="IPR001460">
    <property type="entry name" value="PCN-bd_Tpept"/>
</dbReference>
<evidence type="ECO:0000256" key="5">
    <source>
        <dbReference type="ARBA" id="ARBA00022692"/>
    </source>
</evidence>
<dbReference type="RefSeq" id="WP_087401126.1">
    <property type="nucleotide sequence ID" value="NZ_NFHB01000001.1"/>
</dbReference>
<dbReference type="AlphaFoldDB" id="A0A1Y3R3F1"/>
<organism evidence="13 14">
    <name type="scientific">Alistipes onderdonkii</name>
    <dbReference type="NCBI Taxonomy" id="328813"/>
    <lineage>
        <taxon>Bacteria</taxon>
        <taxon>Pseudomonadati</taxon>
        <taxon>Bacteroidota</taxon>
        <taxon>Bacteroidia</taxon>
        <taxon>Bacteroidales</taxon>
        <taxon>Rikenellaceae</taxon>
        <taxon>Alistipes</taxon>
    </lineage>
</organism>
<evidence type="ECO:0000313" key="13">
    <source>
        <dbReference type="EMBL" id="OUN05167.1"/>
    </source>
</evidence>
<dbReference type="GO" id="GO:0009252">
    <property type="term" value="P:peptidoglycan biosynthetic process"/>
    <property type="evidence" value="ECO:0007669"/>
    <property type="project" value="UniProtKB-KW"/>
</dbReference>
<feature type="domain" description="Penicillin-binding protein dimerisation" evidence="12">
    <location>
        <begin position="52"/>
        <end position="214"/>
    </location>
</feature>
<evidence type="ECO:0000256" key="10">
    <source>
        <dbReference type="ARBA" id="ARBA00023316"/>
    </source>
</evidence>
<evidence type="ECO:0000256" key="1">
    <source>
        <dbReference type="ARBA" id="ARBA00004167"/>
    </source>
</evidence>
<reference evidence="14" key="1">
    <citation type="submission" date="2017-04" db="EMBL/GenBank/DDBJ databases">
        <title>Function of individual gut microbiota members based on whole genome sequencing of pure cultures obtained from chicken caecum.</title>
        <authorList>
            <person name="Medvecky M."/>
            <person name="Cejkova D."/>
            <person name="Polansky O."/>
            <person name="Karasova D."/>
            <person name="Kubasova T."/>
            <person name="Cizek A."/>
            <person name="Rychlik I."/>
        </authorList>
    </citation>
    <scope>NUCLEOTIDE SEQUENCE [LARGE SCALE GENOMIC DNA]</scope>
    <source>
        <strain evidence="14">An90</strain>
    </source>
</reference>
<accession>A0A1Y3R3F1</accession>
<keyword evidence="4" id="KW-0645">Protease</keyword>
<keyword evidence="7" id="KW-0573">Peptidoglycan synthesis</keyword>
<evidence type="ECO:0000313" key="14">
    <source>
        <dbReference type="Proteomes" id="UP000195772"/>
    </source>
</evidence>